<dbReference type="Pfam" id="PF07731">
    <property type="entry name" value="Cu-oxidase_2"/>
    <property type="match status" value="1"/>
</dbReference>
<dbReference type="Gene3D" id="2.60.40.420">
    <property type="entry name" value="Cupredoxins - blue copper proteins"/>
    <property type="match status" value="3"/>
</dbReference>
<evidence type="ECO:0000256" key="3">
    <source>
        <dbReference type="SAM" id="SignalP"/>
    </source>
</evidence>
<dbReference type="AlphaFoldDB" id="A0A1A7P317"/>
<proteinExistence type="predicted"/>
<reference evidence="6 7" key="1">
    <citation type="submission" date="2014-11" db="EMBL/GenBank/DDBJ databases">
        <title>Pan-genome of Gallibacterium spp.</title>
        <authorList>
            <person name="Kudirkiene E."/>
            <person name="Bojesen A.M."/>
        </authorList>
    </citation>
    <scope>NUCLEOTIDE SEQUENCE [LARGE SCALE GENOMIC DNA]</scope>
    <source>
        <strain evidence="6 7">F150</strain>
    </source>
</reference>
<dbReference type="SUPFAM" id="SSF49503">
    <property type="entry name" value="Cupredoxins"/>
    <property type="match status" value="3"/>
</dbReference>
<dbReference type="CDD" id="cd13881">
    <property type="entry name" value="CuRO_2_McoC_like"/>
    <property type="match status" value="1"/>
</dbReference>
<protein>
    <submittedName>
        <fullName evidence="6">Bilirubin oxidase</fullName>
    </submittedName>
</protein>
<accession>A0A1A7P317</accession>
<dbReference type="PANTHER" id="PTHR11709">
    <property type="entry name" value="MULTI-COPPER OXIDASE"/>
    <property type="match status" value="1"/>
</dbReference>
<evidence type="ECO:0000313" key="6">
    <source>
        <dbReference type="EMBL" id="OBW96398.1"/>
    </source>
</evidence>
<dbReference type="Proteomes" id="UP000092649">
    <property type="component" value="Unassembled WGS sequence"/>
</dbReference>
<dbReference type="PATRIC" id="fig|505341.3.peg.34"/>
<keyword evidence="1" id="KW-0479">Metal-binding</keyword>
<dbReference type="GO" id="GO:0005507">
    <property type="term" value="F:copper ion binding"/>
    <property type="evidence" value="ECO:0007669"/>
    <property type="project" value="InterPro"/>
</dbReference>
<comment type="caution">
    <text evidence="6">The sequence shown here is derived from an EMBL/GenBank/DDBJ whole genome shotgun (WGS) entry which is preliminary data.</text>
</comment>
<feature type="domain" description="Plastocyanin-like" evidence="4">
    <location>
        <begin position="404"/>
        <end position="522"/>
    </location>
</feature>
<dbReference type="InterPro" id="IPR011707">
    <property type="entry name" value="Cu-oxidase-like_N"/>
</dbReference>
<evidence type="ECO:0000313" key="7">
    <source>
        <dbReference type="Proteomes" id="UP000092649"/>
    </source>
</evidence>
<name>A0A1A7P317_9PAST</name>
<dbReference type="InterPro" id="IPR011706">
    <property type="entry name" value="Cu-oxidase_C"/>
</dbReference>
<feature type="chain" id="PRO_5008510240" evidence="3">
    <location>
        <begin position="25"/>
        <end position="522"/>
    </location>
</feature>
<dbReference type="InterPro" id="IPR008972">
    <property type="entry name" value="Cupredoxin"/>
</dbReference>
<dbReference type="RefSeq" id="WP_066104067.1">
    <property type="nucleotide sequence ID" value="NZ_JTJL01000001.1"/>
</dbReference>
<sequence length="522" mass="59022">MKRRDLLRYGVGLSLASSSFYALANMMSSHSAHQTMMAMHNNTLALMPFDQLPQGQSLQTALPKLANLSTQANVFKAKLVAAPIKLRFAEGKETEFWAYNGQLPGPQIEVFEGDSVEIEFTNHLTQPTTIHWHGLDVPSEADGNPQDPVAPNSSKIYRFTIPEGSAGTYWYHPHPHGYVAEQVYKGLAGTLVVKAKNDPLADLPEQHWVISDLHLASDGSIPANNMSDWMNGREGEIVLINGQYQPKIQVKGQQRIRIWNATSARYLRLKVAGVQWIVVGTEGGLLEQPLSPQDELFLAPAERIEVVMVGKTQGTAVLQSLYYERHKMMVQETATDLTLAQIVVNAEQPTLPKQLRTFPTKEEAKVTRQIRFSEQMMNHNGMSSQDHQQMMAQHHSTHQQAMTDNSVPTMMEGMFLINNKSFDMSRIDFVGKVNEVEQWEIFNESHMDHPFHLHGTQFEVIQTTLNGKTNPAPYRALKDVVNLRPYEKVVIRFKQHHTGLKMFHCHILEHENLGMMGQFKVE</sequence>
<keyword evidence="3" id="KW-0732">Signal</keyword>
<dbReference type="CDD" id="cd13902">
    <property type="entry name" value="CuRO_3_McoC_like"/>
    <property type="match status" value="1"/>
</dbReference>
<dbReference type="PROSITE" id="PS00080">
    <property type="entry name" value="MULTICOPPER_OXIDASE2"/>
    <property type="match status" value="1"/>
</dbReference>
<dbReference type="CDD" id="cd13855">
    <property type="entry name" value="CuRO_1_McoC_like"/>
    <property type="match status" value="1"/>
</dbReference>
<evidence type="ECO:0000256" key="2">
    <source>
        <dbReference type="ARBA" id="ARBA00023002"/>
    </source>
</evidence>
<dbReference type="PANTHER" id="PTHR11709:SF2">
    <property type="entry name" value="MULTICOPPER OXIDASE LPR1"/>
    <property type="match status" value="1"/>
</dbReference>
<organism evidence="6 7">
    <name type="scientific">Gallibacterium salpingitidis</name>
    <dbReference type="NCBI Taxonomy" id="505341"/>
    <lineage>
        <taxon>Bacteria</taxon>
        <taxon>Pseudomonadati</taxon>
        <taxon>Pseudomonadota</taxon>
        <taxon>Gammaproteobacteria</taxon>
        <taxon>Pasteurellales</taxon>
        <taxon>Pasteurellaceae</taxon>
        <taxon>Gallibacterium</taxon>
    </lineage>
</organism>
<dbReference type="InterPro" id="IPR045087">
    <property type="entry name" value="Cu-oxidase_fam"/>
</dbReference>
<evidence type="ECO:0000259" key="4">
    <source>
        <dbReference type="Pfam" id="PF07731"/>
    </source>
</evidence>
<keyword evidence="7" id="KW-1185">Reference proteome</keyword>
<dbReference type="InterPro" id="IPR002355">
    <property type="entry name" value="Cu_oxidase_Cu_BS"/>
</dbReference>
<dbReference type="OrthoDB" id="9757546at2"/>
<evidence type="ECO:0000256" key="1">
    <source>
        <dbReference type="ARBA" id="ARBA00022723"/>
    </source>
</evidence>
<gene>
    <name evidence="6" type="ORF">QS62_00175</name>
</gene>
<dbReference type="GO" id="GO:0016491">
    <property type="term" value="F:oxidoreductase activity"/>
    <property type="evidence" value="ECO:0007669"/>
    <property type="project" value="UniProtKB-KW"/>
</dbReference>
<feature type="domain" description="Plastocyanin-like" evidence="5">
    <location>
        <begin position="86"/>
        <end position="197"/>
    </location>
</feature>
<feature type="signal peptide" evidence="3">
    <location>
        <begin position="1"/>
        <end position="24"/>
    </location>
</feature>
<keyword evidence="2" id="KW-0560">Oxidoreductase</keyword>
<dbReference type="EMBL" id="JTJL01000001">
    <property type="protein sequence ID" value="OBW96398.1"/>
    <property type="molecule type" value="Genomic_DNA"/>
</dbReference>
<evidence type="ECO:0000259" key="5">
    <source>
        <dbReference type="Pfam" id="PF07732"/>
    </source>
</evidence>
<dbReference type="Pfam" id="PF07732">
    <property type="entry name" value="Cu-oxidase_3"/>
    <property type="match status" value="1"/>
</dbReference>